<reference evidence="1" key="1">
    <citation type="submission" date="2021-03" db="EMBL/GenBank/DDBJ databases">
        <title>Draft genome sequence of rust myrtle Austropuccinia psidii MF-1, a brazilian biotype.</title>
        <authorList>
            <person name="Quecine M.C."/>
            <person name="Pachon D.M.R."/>
            <person name="Bonatelli M.L."/>
            <person name="Correr F.H."/>
            <person name="Franceschini L.M."/>
            <person name="Leite T.F."/>
            <person name="Margarido G.R.A."/>
            <person name="Almeida C.A."/>
            <person name="Ferrarezi J.A."/>
            <person name="Labate C.A."/>
        </authorList>
    </citation>
    <scope>NUCLEOTIDE SEQUENCE</scope>
    <source>
        <strain evidence="1">MF-1</strain>
    </source>
</reference>
<organism evidence="1 2">
    <name type="scientific">Austropuccinia psidii MF-1</name>
    <dbReference type="NCBI Taxonomy" id="1389203"/>
    <lineage>
        <taxon>Eukaryota</taxon>
        <taxon>Fungi</taxon>
        <taxon>Dikarya</taxon>
        <taxon>Basidiomycota</taxon>
        <taxon>Pucciniomycotina</taxon>
        <taxon>Pucciniomycetes</taxon>
        <taxon>Pucciniales</taxon>
        <taxon>Sphaerophragmiaceae</taxon>
        <taxon>Austropuccinia</taxon>
    </lineage>
</organism>
<sequence length="117" mass="13485">MYVSYHQDDWHTWLPLAEFAYNKSDNSSTKQSLFFIIYGRDSQFDSVPITQDTPAGKISTKIQSVQKDLNREIEVAINLFKRYADKSRASPPIFNPGRIIWLSSKSIKSTRPINKLS</sequence>
<dbReference type="InterPro" id="IPR036397">
    <property type="entry name" value="RNaseH_sf"/>
</dbReference>
<dbReference type="OrthoDB" id="2273864at2759"/>
<dbReference type="AlphaFoldDB" id="A0A9Q3D628"/>
<proteinExistence type="predicted"/>
<protein>
    <recommendedName>
        <fullName evidence="3">Integrase catalytic domain-containing protein</fullName>
    </recommendedName>
</protein>
<evidence type="ECO:0000313" key="2">
    <source>
        <dbReference type="Proteomes" id="UP000765509"/>
    </source>
</evidence>
<gene>
    <name evidence="1" type="ORF">O181_034728</name>
</gene>
<evidence type="ECO:0000313" key="1">
    <source>
        <dbReference type="EMBL" id="MBW0495013.1"/>
    </source>
</evidence>
<dbReference type="Proteomes" id="UP000765509">
    <property type="component" value="Unassembled WGS sequence"/>
</dbReference>
<keyword evidence="2" id="KW-1185">Reference proteome</keyword>
<dbReference type="GO" id="GO:0003676">
    <property type="term" value="F:nucleic acid binding"/>
    <property type="evidence" value="ECO:0007669"/>
    <property type="project" value="InterPro"/>
</dbReference>
<comment type="caution">
    <text evidence="1">The sequence shown here is derived from an EMBL/GenBank/DDBJ whole genome shotgun (WGS) entry which is preliminary data.</text>
</comment>
<dbReference type="Gene3D" id="3.30.420.10">
    <property type="entry name" value="Ribonuclease H-like superfamily/Ribonuclease H"/>
    <property type="match status" value="1"/>
</dbReference>
<evidence type="ECO:0008006" key="3">
    <source>
        <dbReference type="Google" id="ProtNLM"/>
    </source>
</evidence>
<dbReference type="EMBL" id="AVOT02012873">
    <property type="protein sequence ID" value="MBW0495013.1"/>
    <property type="molecule type" value="Genomic_DNA"/>
</dbReference>
<accession>A0A9Q3D628</accession>
<name>A0A9Q3D628_9BASI</name>